<dbReference type="RefSeq" id="WP_184036210.1">
    <property type="nucleotide sequence ID" value="NZ_JACHHY010000005.1"/>
</dbReference>
<dbReference type="Proteomes" id="UP000575898">
    <property type="component" value="Unassembled WGS sequence"/>
</dbReference>
<keyword evidence="1" id="KW-0472">Membrane</keyword>
<evidence type="ECO:0000256" key="1">
    <source>
        <dbReference type="SAM" id="Phobius"/>
    </source>
</evidence>
<dbReference type="AlphaFoldDB" id="A0A840MMV4"/>
<keyword evidence="3" id="KW-1185">Reference proteome</keyword>
<organism evidence="2 3">
    <name type="scientific">Chitinivorax tropicus</name>
    <dbReference type="NCBI Taxonomy" id="714531"/>
    <lineage>
        <taxon>Bacteria</taxon>
        <taxon>Pseudomonadati</taxon>
        <taxon>Pseudomonadota</taxon>
        <taxon>Betaproteobacteria</taxon>
        <taxon>Chitinivorax</taxon>
    </lineage>
</organism>
<proteinExistence type="predicted"/>
<protein>
    <submittedName>
        <fullName evidence="2">Uncharacterized protein</fullName>
    </submittedName>
</protein>
<feature type="transmembrane region" description="Helical" evidence="1">
    <location>
        <begin position="34"/>
        <end position="56"/>
    </location>
</feature>
<reference evidence="2 3" key="1">
    <citation type="submission" date="2020-08" db="EMBL/GenBank/DDBJ databases">
        <title>Genomic Encyclopedia of Type Strains, Phase IV (KMG-IV): sequencing the most valuable type-strain genomes for metagenomic binning, comparative biology and taxonomic classification.</title>
        <authorList>
            <person name="Goeker M."/>
        </authorList>
    </citation>
    <scope>NUCLEOTIDE SEQUENCE [LARGE SCALE GENOMIC DNA]</scope>
    <source>
        <strain evidence="2 3">DSM 27165</strain>
    </source>
</reference>
<evidence type="ECO:0000313" key="3">
    <source>
        <dbReference type="Proteomes" id="UP000575898"/>
    </source>
</evidence>
<accession>A0A840MMV4</accession>
<sequence length="68" mass="7572">MASRHAQQGWYNSVAVISLMAVAVLFVAQPWIPLALVATLVGWGMVVGANKGIAYLRHYYHDHHPHLH</sequence>
<dbReference type="EMBL" id="JACHHY010000005">
    <property type="protein sequence ID" value="MBB5017836.1"/>
    <property type="molecule type" value="Genomic_DNA"/>
</dbReference>
<gene>
    <name evidence="2" type="ORF">HNQ59_001106</name>
</gene>
<keyword evidence="1" id="KW-0812">Transmembrane</keyword>
<feature type="transmembrane region" description="Helical" evidence="1">
    <location>
        <begin position="9"/>
        <end position="28"/>
    </location>
</feature>
<name>A0A840MMV4_9PROT</name>
<keyword evidence="1" id="KW-1133">Transmembrane helix</keyword>
<evidence type="ECO:0000313" key="2">
    <source>
        <dbReference type="EMBL" id="MBB5017836.1"/>
    </source>
</evidence>
<comment type="caution">
    <text evidence="2">The sequence shown here is derived from an EMBL/GenBank/DDBJ whole genome shotgun (WGS) entry which is preliminary data.</text>
</comment>